<dbReference type="PANTHER" id="PTHR33570:SF2">
    <property type="entry name" value="CARBOXYMUCONOLACTONE DECARBOXYLASE-LIKE DOMAIN-CONTAINING PROTEIN"/>
    <property type="match status" value="1"/>
</dbReference>
<evidence type="ECO:0000259" key="1">
    <source>
        <dbReference type="Pfam" id="PF02627"/>
    </source>
</evidence>
<evidence type="ECO:0000313" key="2">
    <source>
        <dbReference type="EMBL" id="OZI54775.1"/>
    </source>
</evidence>
<dbReference type="GO" id="GO:0051920">
    <property type="term" value="F:peroxiredoxin activity"/>
    <property type="evidence" value="ECO:0007669"/>
    <property type="project" value="InterPro"/>
</dbReference>
<dbReference type="SUPFAM" id="SSF69118">
    <property type="entry name" value="AhpD-like"/>
    <property type="match status" value="1"/>
</dbReference>
<comment type="caution">
    <text evidence="2">The sequence shown here is derived from an EMBL/GenBank/DDBJ whole genome shotgun (WGS) entry which is preliminary data.</text>
</comment>
<reference evidence="2 3" key="1">
    <citation type="submission" date="2017-05" db="EMBL/GenBank/DDBJ databases">
        <title>Complete and WGS of Bordetella genogroups.</title>
        <authorList>
            <person name="Spilker T."/>
            <person name="LiPuma J."/>
        </authorList>
    </citation>
    <scope>NUCLEOTIDE SEQUENCE [LARGE SCALE GENOMIC DNA]</scope>
    <source>
        <strain evidence="2 3">AU9919</strain>
    </source>
</reference>
<dbReference type="Gene3D" id="1.20.1290.10">
    <property type="entry name" value="AhpD-like"/>
    <property type="match status" value="1"/>
</dbReference>
<proteinExistence type="predicted"/>
<feature type="domain" description="Carboxymuconolactone decarboxylase-like" evidence="1">
    <location>
        <begin position="37"/>
        <end position="118"/>
    </location>
</feature>
<dbReference type="PANTHER" id="PTHR33570">
    <property type="entry name" value="4-CARBOXYMUCONOLACTONE DECARBOXYLASE FAMILY PROTEIN"/>
    <property type="match status" value="1"/>
</dbReference>
<keyword evidence="3" id="KW-1185">Reference proteome</keyword>
<dbReference type="InterPro" id="IPR029032">
    <property type="entry name" value="AhpD-like"/>
</dbReference>
<gene>
    <name evidence="2" type="ORF">CAL20_16580</name>
</gene>
<evidence type="ECO:0000313" key="3">
    <source>
        <dbReference type="Proteomes" id="UP000216885"/>
    </source>
</evidence>
<sequence>MNNELYEKGLKVRREVLGAEHVDKSIANATDFNRIAQEITTTACWGLCWANDDLTRRERSLVNLAMISVLNRPHELSLHVKGALRNGLKESEIRGALTHVAIYGGIPAGMDSFRIASEAIKEYREAQAAGTEK</sequence>
<dbReference type="RefSeq" id="WP_094820814.1">
    <property type="nucleotide sequence ID" value="NZ_NEVO01000007.1"/>
</dbReference>
<dbReference type="InterPro" id="IPR052512">
    <property type="entry name" value="4CMD/NDH-1_regulator"/>
</dbReference>
<name>A0A261TZE8_9BORD</name>
<organism evidence="2 3">
    <name type="scientific">Bordetella genomosp. 4</name>
    <dbReference type="NCBI Taxonomy" id="463044"/>
    <lineage>
        <taxon>Bacteria</taxon>
        <taxon>Pseudomonadati</taxon>
        <taxon>Pseudomonadota</taxon>
        <taxon>Betaproteobacteria</taxon>
        <taxon>Burkholderiales</taxon>
        <taxon>Alcaligenaceae</taxon>
        <taxon>Bordetella</taxon>
    </lineage>
</organism>
<dbReference type="Pfam" id="PF02627">
    <property type="entry name" value="CMD"/>
    <property type="match status" value="1"/>
</dbReference>
<protein>
    <submittedName>
        <fullName evidence="2">4-carboxymuconolactone decarboxylase</fullName>
    </submittedName>
</protein>
<accession>A0A261TZE8</accession>
<dbReference type="OrthoDB" id="9793083at2"/>
<dbReference type="EMBL" id="NEVQ01000015">
    <property type="protein sequence ID" value="OZI54775.1"/>
    <property type="molecule type" value="Genomic_DNA"/>
</dbReference>
<dbReference type="Proteomes" id="UP000216885">
    <property type="component" value="Unassembled WGS sequence"/>
</dbReference>
<dbReference type="InterPro" id="IPR003779">
    <property type="entry name" value="CMD-like"/>
</dbReference>
<dbReference type="AlphaFoldDB" id="A0A261TZE8"/>